<evidence type="ECO:0000259" key="2">
    <source>
        <dbReference type="Pfam" id="PF05170"/>
    </source>
</evidence>
<dbReference type="RefSeq" id="WP_107285169.1">
    <property type="nucleotide sequence ID" value="NZ_PYMC01000022.1"/>
</dbReference>
<keyword evidence="4" id="KW-1185">Reference proteome</keyword>
<name>A0A2T3MT20_9GAMM</name>
<reference evidence="3 4" key="1">
    <citation type="submission" date="2018-03" db="EMBL/GenBank/DDBJ databases">
        <title>Whole genome sequencing of Histamine producing bacteria.</title>
        <authorList>
            <person name="Butler K."/>
        </authorList>
    </citation>
    <scope>NUCLEOTIDE SEQUENCE [LARGE SCALE GENOMIC DNA]</scope>
    <source>
        <strain evidence="3 4">DSM 16190</strain>
    </source>
</reference>
<dbReference type="PANTHER" id="PTHR30441">
    <property type="entry name" value="DUF748 DOMAIN-CONTAINING PROTEIN"/>
    <property type="match status" value="1"/>
</dbReference>
<gene>
    <name evidence="3" type="ORF">C9I89_20395</name>
</gene>
<organism evidence="3 4">
    <name type="scientific">Photobacterium lipolyticum</name>
    <dbReference type="NCBI Taxonomy" id="266810"/>
    <lineage>
        <taxon>Bacteria</taxon>
        <taxon>Pseudomonadati</taxon>
        <taxon>Pseudomonadota</taxon>
        <taxon>Gammaproteobacteria</taxon>
        <taxon>Vibrionales</taxon>
        <taxon>Vibrionaceae</taxon>
        <taxon>Photobacterium</taxon>
    </lineage>
</organism>
<feature type="domain" description="AsmA" evidence="2">
    <location>
        <begin position="1"/>
        <end position="603"/>
    </location>
</feature>
<feature type="region of interest" description="Disordered" evidence="1">
    <location>
        <begin position="131"/>
        <end position="159"/>
    </location>
</feature>
<dbReference type="InterPro" id="IPR007844">
    <property type="entry name" value="AsmA"/>
</dbReference>
<dbReference type="PANTHER" id="PTHR30441:SF4">
    <property type="entry name" value="PROTEIN ASMA"/>
    <property type="match status" value="1"/>
</dbReference>
<dbReference type="GO" id="GO:0090313">
    <property type="term" value="P:regulation of protein targeting to membrane"/>
    <property type="evidence" value="ECO:0007669"/>
    <property type="project" value="TreeGrafter"/>
</dbReference>
<evidence type="ECO:0000313" key="4">
    <source>
        <dbReference type="Proteomes" id="UP000240904"/>
    </source>
</evidence>
<comment type="caution">
    <text evidence="3">The sequence shown here is derived from an EMBL/GenBank/DDBJ whole genome shotgun (WGS) entry which is preliminary data.</text>
</comment>
<dbReference type="InterPro" id="IPR052894">
    <property type="entry name" value="AsmA-related"/>
</dbReference>
<accession>A0A2T3MT20</accession>
<evidence type="ECO:0000313" key="3">
    <source>
        <dbReference type="EMBL" id="PSW01160.1"/>
    </source>
</evidence>
<dbReference type="Proteomes" id="UP000240904">
    <property type="component" value="Unassembled WGS sequence"/>
</dbReference>
<feature type="region of interest" description="Disordered" evidence="1">
    <location>
        <begin position="390"/>
        <end position="419"/>
    </location>
</feature>
<protein>
    <submittedName>
        <fullName evidence="3">AsmA family protein</fullName>
    </submittedName>
</protein>
<dbReference type="GO" id="GO:0005886">
    <property type="term" value="C:plasma membrane"/>
    <property type="evidence" value="ECO:0007669"/>
    <property type="project" value="TreeGrafter"/>
</dbReference>
<evidence type="ECO:0000256" key="1">
    <source>
        <dbReference type="SAM" id="MobiDB-lite"/>
    </source>
</evidence>
<sequence length="719" mass="77117">MKKLLYILLAIVLIVVVGIGALLALVDPNQFKPLLSEQVKKATGRDLVIAGDISWRFFPSIGFNLGETEFRNPDGFAEPNLVKLGSAELSVSVMPLFSQHLDIGNVSLYDARVFIQTRADGVSNLDGLGEQQAEVSEPATLSAPAEAEPEAAVPESKETSQPWSISLVGMELVNASAIIRDDKAGTITEVSRLNFSLAHFSPGEWTNANFDVIGNNGELSFTAKGETGLLIQPGFKDGELKALTLSATAKDSVNDIEVFELGVDKFKVGEWSTISYNTKGQVPDLVFDANGQTRLKLSKDFNVAELEQLTLAAKLKGNTLPRPEMTVKLDADANYDVAKGLATLSRFETAIDEIAMKGKGSFQSADIPAIRFAVNSDNIDLDAFLGLKQEPSSKPSAEDGKQASSSQSGSQSDEAAPVSDIEPDLSVLKTLDLAGTVNIGKLKAANARVSNVQLDVNVKKGVLKLNRFDANLYGGSVNAQATIDANGKLPKYQVTKQIKGVQIQPMLIDIAQNDTLAGTGNIDVTLSGAGLAEKRIRQNTSGTIDINFADGAIYGVNIPQMIREAKATLKGRKAEYVKEDKKTDFSALTATVKLGKGEASTNNLHLASPLLRIDGKGNTNLMSEAIDFTINTSVVATSKGQGGKEIDEVADLTVPIDVKGDWKQPTFSLNLKKLLKQNNELEEKAKKEVDRGLEKLLGDKAKDDKIKNAADKLLKGLFN</sequence>
<feature type="compositionally biased region" description="Low complexity" evidence="1">
    <location>
        <begin position="402"/>
        <end position="412"/>
    </location>
</feature>
<proteinExistence type="predicted"/>
<dbReference type="OrthoDB" id="9766390at2"/>
<dbReference type="AlphaFoldDB" id="A0A2T3MT20"/>
<dbReference type="EMBL" id="PYMC01000022">
    <property type="protein sequence ID" value="PSW01160.1"/>
    <property type="molecule type" value="Genomic_DNA"/>
</dbReference>
<feature type="compositionally biased region" description="Low complexity" evidence="1">
    <location>
        <begin position="136"/>
        <end position="154"/>
    </location>
</feature>
<dbReference type="Pfam" id="PF05170">
    <property type="entry name" value="AsmA"/>
    <property type="match status" value="1"/>
</dbReference>